<accession>A0A519BC56</accession>
<reference evidence="2 3" key="1">
    <citation type="submission" date="2019-01" db="EMBL/GenBank/DDBJ databases">
        <title>Insights into ecological role of a new deltaproteobacterial order Candidatus Sinidesulfobacterales (Sva0485) by metagenomics and metatranscriptomics.</title>
        <authorList>
            <person name="Tan S."/>
            <person name="Liu J."/>
            <person name="Fang Y."/>
            <person name="Hedlund B.P."/>
            <person name="Lian Z.H."/>
            <person name="Huang L.Y."/>
            <person name="Li J.T."/>
            <person name="Huang L.N."/>
            <person name="Li W.J."/>
            <person name="Jiang H.C."/>
            <person name="Dong H.L."/>
            <person name="Shu W.S."/>
        </authorList>
    </citation>
    <scope>NUCLEOTIDE SEQUENCE [LARGE SCALE GENOMIC DNA]</scope>
    <source>
        <strain evidence="2">AP3</strain>
    </source>
</reference>
<keyword evidence="1" id="KW-0812">Transmembrane</keyword>
<comment type="caution">
    <text evidence="2">The sequence shown here is derived from an EMBL/GenBank/DDBJ whole genome shotgun (WGS) entry which is preliminary data.</text>
</comment>
<evidence type="ECO:0000313" key="2">
    <source>
        <dbReference type="EMBL" id="RZD14863.1"/>
    </source>
</evidence>
<sequence length="257" mass="29974">MESLKLKYVAISAILTILIFSSLGFSGCGYYIKKTEKFKKPVNTPYKTKKEVLTGLAKNYENFKGMSGRFVITANDGYFPFEEAGLYKYIKNKYIKFTILDMYGTPLFYAKIIKGKDKVFFLDSGKKYQGKRLLYGKLFRAFRIFLNLNSLYKIKNSDVFYNTAGGFFFEYHKKHGGRHGHHNSYYIYVNRKYLIEKITVVKHKKMLETIYFKHYILKGGVMVPLKIVVDDYLYNVKIKVAVSKGSSVFYMNDFNGE</sequence>
<dbReference type="Proteomes" id="UP000320813">
    <property type="component" value="Unassembled WGS sequence"/>
</dbReference>
<name>A0A519BC56_9DELT</name>
<dbReference type="PROSITE" id="PS51257">
    <property type="entry name" value="PROKAR_LIPOPROTEIN"/>
    <property type="match status" value="1"/>
</dbReference>
<feature type="transmembrane region" description="Helical" evidence="1">
    <location>
        <begin position="6"/>
        <end position="32"/>
    </location>
</feature>
<evidence type="ECO:0000313" key="3">
    <source>
        <dbReference type="Proteomes" id="UP000320813"/>
    </source>
</evidence>
<protein>
    <recommendedName>
        <fullName evidence="4">DUF4292 domain-containing protein</fullName>
    </recommendedName>
</protein>
<dbReference type="EMBL" id="SGBD01000001">
    <property type="protein sequence ID" value="RZD14863.1"/>
    <property type="molecule type" value="Genomic_DNA"/>
</dbReference>
<keyword evidence="1" id="KW-0472">Membrane</keyword>
<organism evidence="2 3">
    <name type="scientific">Candidatus Acidulodesulfobacterium ferriphilum</name>
    <dbReference type="NCBI Taxonomy" id="2597223"/>
    <lineage>
        <taxon>Bacteria</taxon>
        <taxon>Deltaproteobacteria</taxon>
        <taxon>Candidatus Acidulodesulfobacterales</taxon>
        <taxon>Candidatus Acidulodesulfobacterium</taxon>
    </lineage>
</organism>
<evidence type="ECO:0008006" key="4">
    <source>
        <dbReference type="Google" id="ProtNLM"/>
    </source>
</evidence>
<keyword evidence="1" id="KW-1133">Transmembrane helix</keyword>
<proteinExistence type="predicted"/>
<gene>
    <name evidence="2" type="ORF">EVJ47_00840</name>
</gene>
<evidence type="ECO:0000256" key="1">
    <source>
        <dbReference type="SAM" id="Phobius"/>
    </source>
</evidence>
<dbReference type="AlphaFoldDB" id="A0A519BC56"/>